<evidence type="ECO:0000313" key="5">
    <source>
        <dbReference type="EMBL" id="GFU42066.1"/>
    </source>
</evidence>
<comment type="caution">
    <text evidence="3">The sequence shown here is derived from an EMBL/GenBank/DDBJ whole genome shotgun (WGS) entry which is preliminary data.</text>
</comment>
<gene>
    <name evidence="3" type="ORF">NPIL_184901</name>
    <name evidence="2" type="ORF">NPIL_196701</name>
    <name evidence="5" type="ORF">NPIL_560351</name>
    <name evidence="4" type="ORF">NPIL_647381</name>
</gene>
<proteinExistence type="predicted"/>
<feature type="coiled-coil region" evidence="1">
    <location>
        <begin position="9"/>
        <end position="43"/>
    </location>
</feature>
<name>A0A8X6QAE0_NEPPI</name>
<keyword evidence="1" id="KW-0175">Coiled coil</keyword>
<sequence length="55" mass="6321">ISSSKSVDLVELEKSQLNIIQKLEDLKEKVLKLKAEFGVVEDKEFENCIVEREVT</sequence>
<reference evidence="3" key="1">
    <citation type="submission" date="2020-08" db="EMBL/GenBank/DDBJ databases">
        <title>Multicomponent nature underlies the extraordinary mechanical properties of spider dragline silk.</title>
        <authorList>
            <person name="Kono N."/>
            <person name="Nakamura H."/>
            <person name="Mori M."/>
            <person name="Yoshida Y."/>
            <person name="Ohtoshi R."/>
            <person name="Malay A.D."/>
            <person name="Moran D.A.P."/>
            <person name="Tomita M."/>
            <person name="Numata K."/>
            <person name="Arakawa K."/>
        </authorList>
    </citation>
    <scope>NUCLEOTIDE SEQUENCE</scope>
</reference>
<feature type="non-terminal residue" evidence="3">
    <location>
        <position position="1"/>
    </location>
</feature>
<evidence type="ECO:0000313" key="2">
    <source>
        <dbReference type="EMBL" id="GFT64621.1"/>
    </source>
</evidence>
<evidence type="ECO:0000313" key="3">
    <source>
        <dbReference type="EMBL" id="GFU14636.1"/>
    </source>
</evidence>
<dbReference type="AlphaFoldDB" id="A0A8X6QAE0"/>
<evidence type="ECO:0000256" key="1">
    <source>
        <dbReference type="SAM" id="Coils"/>
    </source>
</evidence>
<accession>A0A8X6QAE0</accession>
<dbReference type="EMBL" id="BMAW01085263">
    <property type="protein sequence ID" value="GFU42066.1"/>
    <property type="molecule type" value="Genomic_DNA"/>
</dbReference>
<protein>
    <submittedName>
        <fullName evidence="3">Uncharacterized protein</fullName>
    </submittedName>
</protein>
<dbReference type="Proteomes" id="UP000887013">
    <property type="component" value="Unassembled WGS sequence"/>
</dbReference>
<dbReference type="EMBL" id="BMAW01079269">
    <property type="protein sequence ID" value="GFU14636.1"/>
    <property type="molecule type" value="Genomic_DNA"/>
</dbReference>
<dbReference type="EMBL" id="BMAW01084328">
    <property type="protein sequence ID" value="GFU38097.1"/>
    <property type="molecule type" value="Genomic_DNA"/>
</dbReference>
<organism evidence="3 6">
    <name type="scientific">Nephila pilipes</name>
    <name type="common">Giant wood spider</name>
    <name type="synonym">Nephila maculata</name>
    <dbReference type="NCBI Taxonomy" id="299642"/>
    <lineage>
        <taxon>Eukaryota</taxon>
        <taxon>Metazoa</taxon>
        <taxon>Ecdysozoa</taxon>
        <taxon>Arthropoda</taxon>
        <taxon>Chelicerata</taxon>
        <taxon>Arachnida</taxon>
        <taxon>Araneae</taxon>
        <taxon>Araneomorphae</taxon>
        <taxon>Entelegynae</taxon>
        <taxon>Araneoidea</taxon>
        <taxon>Nephilidae</taxon>
        <taxon>Nephila</taxon>
    </lineage>
</organism>
<dbReference type="EMBL" id="BMAW01068465">
    <property type="protein sequence ID" value="GFT64621.1"/>
    <property type="molecule type" value="Genomic_DNA"/>
</dbReference>
<evidence type="ECO:0000313" key="4">
    <source>
        <dbReference type="EMBL" id="GFU38097.1"/>
    </source>
</evidence>
<keyword evidence="6" id="KW-1185">Reference proteome</keyword>
<evidence type="ECO:0000313" key="6">
    <source>
        <dbReference type="Proteomes" id="UP000887013"/>
    </source>
</evidence>